<reference evidence="5 6" key="1">
    <citation type="journal article" date="2014" name="PLoS Genet.">
        <title>Phylogenetically driven sequencing of extremely halophilic archaea reveals strategies for static and dynamic osmo-response.</title>
        <authorList>
            <person name="Becker E.A."/>
            <person name="Seitzer P.M."/>
            <person name="Tritt A."/>
            <person name="Larsen D."/>
            <person name="Krusor M."/>
            <person name="Yao A.I."/>
            <person name="Wu D."/>
            <person name="Madern D."/>
            <person name="Eisen J.A."/>
            <person name="Darling A.E."/>
            <person name="Facciotti M.T."/>
        </authorList>
    </citation>
    <scope>NUCLEOTIDE SEQUENCE [LARGE SCALE GENOMIC DNA]</scope>
    <source>
        <strain evidence="5 6">100A6</strain>
    </source>
</reference>
<feature type="domain" description="Bacterioopsin transcriptional activator GAF and HTH associated" evidence="4">
    <location>
        <begin position="6"/>
        <end position="149"/>
    </location>
</feature>
<name>M0M6V4_9EURY</name>
<dbReference type="Pfam" id="PF04967">
    <property type="entry name" value="HTH_10"/>
    <property type="match status" value="1"/>
</dbReference>
<organism evidence="5 6">
    <name type="scientific">Halococcus hamelinensis 100A6</name>
    <dbReference type="NCBI Taxonomy" id="1132509"/>
    <lineage>
        <taxon>Archaea</taxon>
        <taxon>Methanobacteriati</taxon>
        <taxon>Methanobacteriota</taxon>
        <taxon>Stenosarchaea group</taxon>
        <taxon>Halobacteria</taxon>
        <taxon>Halobacteriales</taxon>
        <taxon>Halococcaceae</taxon>
        <taxon>Halococcus</taxon>
    </lineage>
</organism>
<gene>
    <name evidence="5" type="ORF">C447_01670</name>
</gene>
<evidence type="ECO:0000259" key="3">
    <source>
        <dbReference type="Pfam" id="PF04967"/>
    </source>
</evidence>
<dbReference type="PATRIC" id="fig|1132509.6.peg.395"/>
<keyword evidence="6" id="KW-1185">Reference proteome</keyword>
<protein>
    <submittedName>
        <fullName evidence="5">DNA binding domain-containing protein</fullName>
    </submittedName>
</protein>
<evidence type="ECO:0000313" key="5">
    <source>
        <dbReference type="EMBL" id="EMA41522.1"/>
    </source>
</evidence>
<evidence type="ECO:0000313" key="6">
    <source>
        <dbReference type="Proteomes" id="UP000011566"/>
    </source>
</evidence>
<sequence>MTTIAELELPADEFALWETLDTLPDARFEVVQVVARNRNSAIPYLWVRCDDLSALSDALENDPSVEHVTLLEELDGEFLYRMTWTYRIRVLIHILVEEEATVLDARGGDGRWRFRVLFPTRDSLATTHDFCEAADFSIDLKQVYELDSTRHGRFGLTESQYVTLVTALELGYYDIPRGIDLQGLAEEFGISYQSVSERLRRGHRNFVRNALGWGSLDEED</sequence>
<evidence type="ECO:0000256" key="2">
    <source>
        <dbReference type="ARBA" id="ARBA00023163"/>
    </source>
</evidence>
<dbReference type="RefSeq" id="WP_007690215.1">
    <property type="nucleotide sequence ID" value="NZ_AJRK01000419.1"/>
</dbReference>
<proteinExistence type="predicted"/>
<dbReference type="OrthoDB" id="156233at2157"/>
<dbReference type="eggNOG" id="arCOG02276">
    <property type="taxonomic scope" value="Archaea"/>
</dbReference>
<dbReference type="AlphaFoldDB" id="M0M6V4"/>
<dbReference type="Pfam" id="PF15915">
    <property type="entry name" value="BAT"/>
    <property type="match status" value="1"/>
</dbReference>
<evidence type="ECO:0000259" key="4">
    <source>
        <dbReference type="Pfam" id="PF15915"/>
    </source>
</evidence>
<dbReference type="InterPro" id="IPR007050">
    <property type="entry name" value="HTH_bacterioopsin"/>
</dbReference>
<dbReference type="InterPro" id="IPR031803">
    <property type="entry name" value="BAT_GAF/HTH-assoc"/>
</dbReference>
<keyword evidence="1" id="KW-0805">Transcription regulation</keyword>
<comment type="caution">
    <text evidence="5">The sequence shown here is derived from an EMBL/GenBank/DDBJ whole genome shotgun (WGS) entry which is preliminary data.</text>
</comment>
<dbReference type="EMBL" id="AOMB01000005">
    <property type="protein sequence ID" value="EMA41522.1"/>
    <property type="molecule type" value="Genomic_DNA"/>
</dbReference>
<dbReference type="Proteomes" id="UP000011566">
    <property type="component" value="Unassembled WGS sequence"/>
</dbReference>
<dbReference type="PANTHER" id="PTHR34236:SF1">
    <property type="entry name" value="DIMETHYL SULFOXIDE REDUCTASE TRANSCRIPTIONAL ACTIVATOR"/>
    <property type="match status" value="1"/>
</dbReference>
<keyword evidence="2" id="KW-0804">Transcription</keyword>
<evidence type="ECO:0000256" key="1">
    <source>
        <dbReference type="ARBA" id="ARBA00023015"/>
    </source>
</evidence>
<feature type="domain" description="HTH bat-type" evidence="3">
    <location>
        <begin position="156"/>
        <end position="204"/>
    </location>
</feature>
<accession>M0M6V4</accession>
<dbReference type="PANTHER" id="PTHR34236">
    <property type="entry name" value="DIMETHYL SULFOXIDE REDUCTASE TRANSCRIPTIONAL ACTIVATOR"/>
    <property type="match status" value="1"/>
</dbReference>